<keyword evidence="7" id="KW-0119">Carbohydrate metabolism</keyword>
<evidence type="ECO:0000259" key="9">
    <source>
        <dbReference type="SMART" id="SM00642"/>
    </source>
</evidence>
<gene>
    <name evidence="10" type="ORF">IAB99_09485</name>
</gene>
<accession>A0A9D9NC13</accession>
<comment type="catalytic activity">
    <reaction evidence="1">
        <text>Transfers a segment of a (1-&gt;4)-alpha-D-glucan chain to a primary hydroxy group in a similar glucan chain.</text>
        <dbReference type="EC" id="2.4.1.18"/>
    </reaction>
</comment>
<dbReference type="InterPro" id="IPR017853">
    <property type="entry name" value="GH"/>
</dbReference>
<comment type="similarity">
    <text evidence="3">Belongs to the glycosyl hydrolase 13 family. GlgB subfamily.</text>
</comment>
<reference evidence="10" key="1">
    <citation type="submission" date="2020-10" db="EMBL/GenBank/DDBJ databases">
        <authorList>
            <person name="Gilroy R."/>
        </authorList>
    </citation>
    <scope>NUCLEOTIDE SEQUENCE</scope>
    <source>
        <strain evidence="10">B1-15692</strain>
    </source>
</reference>
<dbReference type="PIRSF" id="PIRSF000463">
    <property type="entry name" value="GlgB"/>
    <property type="match status" value="1"/>
</dbReference>
<dbReference type="GO" id="GO:0005978">
    <property type="term" value="P:glycogen biosynthetic process"/>
    <property type="evidence" value="ECO:0007669"/>
    <property type="project" value="InterPro"/>
</dbReference>
<name>A0A9D9NC13_9BACT</name>
<reference evidence="10" key="2">
    <citation type="journal article" date="2021" name="PeerJ">
        <title>Extensive microbial diversity within the chicken gut microbiome revealed by metagenomics and culture.</title>
        <authorList>
            <person name="Gilroy R."/>
            <person name="Ravi A."/>
            <person name="Getino M."/>
            <person name="Pursley I."/>
            <person name="Horton D.L."/>
            <person name="Alikhan N.F."/>
            <person name="Baker D."/>
            <person name="Gharbi K."/>
            <person name="Hall N."/>
            <person name="Watson M."/>
            <person name="Adriaenssens E.M."/>
            <person name="Foster-Nyarko E."/>
            <person name="Jarju S."/>
            <person name="Secka A."/>
            <person name="Antonio M."/>
            <person name="Oren A."/>
            <person name="Chaudhuri R.R."/>
            <person name="La Ragione R."/>
            <person name="Hildebrand F."/>
            <person name="Pallen M.J."/>
        </authorList>
    </citation>
    <scope>NUCLEOTIDE SEQUENCE</scope>
    <source>
        <strain evidence="10">B1-15692</strain>
    </source>
</reference>
<proteinExistence type="inferred from homology"/>
<dbReference type="SUPFAM" id="SSF51011">
    <property type="entry name" value="Glycosyl hydrolase domain"/>
    <property type="match status" value="1"/>
</dbReference>
<dbReference type="InterPro" id="IPR006048">
    <property type="entry name" value="A-amylase/branching_C"/>
</dbReference>
<dbReference type="Pfam" id="PF00128">
    <property type="entry name" value="Alpha-amylase"/>
    <property type="match status" value="1"/>
</dbReference>
<dbReference type="Gene3D" id="2.60.40.10">
    <property type="entry name" value="Immunoglobulins"/>
    <property type="match status" value="1"/>
</dbReference>
<dbReference type="InterPro" id="IPR014756">
    <property type="entry name" value="Ig_E-set"/>
</dbReference>
<dbReference type="InterPro" id="IPR013780">
    <property type="entry name" value="Glyco_hydro_b"/>
</dbReference>
<protein>
    <recommendedName>
        <fullName evidence="4">1,4-alpha-glucan branching enzyme</fullName>
        <ecNumber evidence="4">2.4.1.18</ecNumber>
    </recommendedName>
</protein>
<feature type="active site" description="Nucleophile" evidence="8">
    <location>
        <position position="330"/>
    </location>
</feature>
<keyword evidence="5" id="KW-0328">Glycosyltransferase</keyword>
<evidence type="ECO:0000256" key="8">
    <source>
        <dbReference type="PIRSR" id="PIRSR000463-1"/>
    </source>
</evidence>
<evidence type="ECO:0000256" key="2">
    <source>
        <dbReference type="ARBA" id="ARBA00002953"/>
    </source>
</evidence>
<evidence type="ECO:0000256" key="3">
    <source>
        <dbReference type="ARBA" id="ARBA00009000"/>
    </source>
</evidence>
<evidence type="ECO:0000313" key="11">
    <source>
        <dbReference type="Proteomes" id="UP000823660"/>
    </source>
</evidence>
<dbReference type="EC" id="2.4.1.18" evidence="4"/>
<dbReference type="Gene3D" id="2.60.40.1180">
    <property type="entry name" value="Golgi alpha-mannosidase II"/>
    <property type="match status" value="1"/>
</dbReference>
<comment type="function">
    <text evidence="2">Catalyzes the formation of the alpha-1,6-glucosidic linkages in glycogen by scission of a 1,4-alpha-linked oligosaccharide from growing alpha-1,4-glucan chains and the subsequent attachment of the oligosaccharide to the alpha-1,6 position.</text>
</comment>
<dbReference type="Proteomes" id="UP000823660">
    <property type="component" value="Unassembled WGS sequence"/>
</dbReference>
<dbReference type="EMBL" id="JADIMH010000065">
    <property type="protein sequence ID" value="MBO8467971.1"/>
    <property type="molecule type" value="Genomic_DNA"/>
</dbReference>
<evidence type="ECO:0000313" key="10">
    <source>
        <dbReference type="EMBL" id="MBO8467971.1"/>
    </source>
</evidence>
<dbReference type="Pfam" id="PF02806">
    <property type="entry name" value="Alpha-amylase_C"/>
    <property type="match status" value="1"/>
</dbReference>
<dbReference type="GO" id="GO:0043169">
    <property type="term" value="F:cation binding"/>
    <property type="evidence" value="ECO:0007669"/>
    <property type="project" value="InterPro"/>
</dbReference>
<keyword evidence="6" id="KW-0808">Transferase</keyword>
<dbReference type="GO" id="GO:0004553">
    <property type="term" value="F:hydrolase activity, hydrolyzing O-glycosyl compounds"/>
    <property type="evidence" value="ECO:0007669"/>
    <property type="project" value="InterPro"/>
</dbReference>
<feature type="domain" description="Glycosyl hydrolase family 13 catalytic" evidence="9">
    <location>
        <begin position="185"/>
        <end position="547"/>
    </location>
</feature>
<dbReference type="AlphaFoldDB" id="A0A9D9NC13"/>
<dbReference type="InterPro" id="IPR006047">
    <property type="entry name" value="GH13_cat_dom"/>
</dbReference>
<dbReference type="SUPFAM" id="SSF81296">
    <property type="entry name" value="E set domains"/>
    <property type="match status" value="1"/>
</dbReference>
<evidence type="ECO:0000256" key="1">
    <source>
        <dbReference type="ARBA" id="ARBA00000826"/>
    </source>
</evidence>
<evidence type="ECO:0000256" key="4">
    <source>
        <dbReference type="ARBA" id="ARBA00012541"/>
    </source>
</evidence>
<dbReference type="GO" id="GO:0005737">
    <property type="term" value="C:cytoplasm"/>
    <property type="evidence" value="ECO:0007669"/>
    <property type="project" value="TreeGrafter"/>
</dbReference>
<organism evidence="10 11">
    <name type="scientific">Candidatus Cryptobacteroides faecipullorum</name>
    <dbReference type="NCBI Taxonomy" id="2840764"/>
    <lineage>
        <taxon>Bacteria</taxon>
        <taxon>Pseudomonadati</taxon>
        <taxon>Bacteroidota</taxon>
        <taxon>Bacteroidia</taxon>
        <taxon>Bacteroidales</taxon>
        <taxon>Candidatus Cryptobacteroides</taxon>
    </lineage>
</organism>
<dbReference type="InterPro" id="IPR004193">
    <property type="entry name" value="Glyco_hydro_13_N"/>
</dbReference>
<dbReference type="GO" id="GO:0003844">
    <property type="term" value="F:1,4-alpha-glucan branching enzyme activity"/>
    <property type="evidence" value="ECO:0007669"/>
    <property type="project" value="UniProtKB-EC"/>
</dbReference>
<dbReference type="Gene3D" id="3.20.20.80">
    <property type="entry name" value="Glycosidases"/>
    <property type="match status" value="1"/>
</dbReference>
<dbReference type="CDD" id="cd02854">
    <property type="entry name" value="E_set_GBE_euk_N"/>
    <property type="match status" value="1"/>
</dbReference>
<dbReference type="CDD" id="cd11321">
    <property type="entry name" value="AmyAc_bac_euk_BE"/>
    <property type="match status" value="1"/>
</dbReference>
<evidence type="ECO:0000256" key="6">
    <source>
        <dbReference type="ARBA" id="ARBA00022679"/>
    </source>
</evidence>
<dbReference type="PANTHER" id="PTHR43651:SF3">
    <property type="entry name" value="1,4-ALPHA-GLUCAN-BRANCHING ENZYME"/>
    <property type="match status" value="1"/>
</dbReference>
<dbReference type="FunFam" id="3.20.20.80:FF:000001">
    <property type="entry name" value="1,4-alpha-glucan branching enzyme"/>
    <property type="match status" value="1"/>
</dbReference>
<dbReference type="InterPro" id="IPR037439">
    <property type="entry name" value="Branching_enzy"/>
</dbReference>
<evidence type="ECO:0000256" key="5">
    <source>
        <dbReference type="ARBA" id="ARBA00022676"/>
    </source>
</evidence>
<evidence type="ECO:0000256" key="7">
    <source>
        <dbReference type="ARBA" id="ARBA00023277"/>
    </source>
</evidence>
<dbReference type="PANTHER" id="PTHR43651">
    <property type="entry name" value="1,4-ALPHA-GLUCAN-BRANCHING ENZYME"/>
    <property type="match status" value="1"/>
</dbReference>
<comment type="caution">
    <text evidence="10">The sequence shown here is derived from an EMBL/GenBank/DDBJ whole genome shotgun (WGS) entry which is preliminary data.</text>
</comment>
<dbReference type="SMART" id="SM00642">
    <property type="entry name" value="Aamy"/>
    <property type="match status" value="1"/>
</dbReference>
<feature type="active site" description="Proton donor" evidence="8">
    <location>
        <position position="384"/>
    </location>
</feature>
<dbReference type="SUPFAM" id="SSF51445">
    <property type="entry name" value="(Trans)glycosidases"/>
    <property type="match status" value="1"/>
</dbReference>
<dbReference type="Pfam" id="PF02922">
    <property type="entry name" value="CBM_48"/>
    <property type="match status" value="1"/>
</dbReference>
<sequence>MGKTEIKKIYEGDQWLKPYAEAIEARHERILEEKERISAGHGGSLSKGINNHLYYGLHRQEDGSWVFREWAPNALKVYLIGEFNNWKKTEAYALHPVGNGNWEITLEDMFLSHGTLYKLYIEWHGGGAERLPAYVTRAVQDPETKAFCAQVWDPVPYRWKHRNPSKREHPFIYECHIGMSSEKEKVATFSEFRKDVLPYIRSLGYDTIQIMALQEHPYYGSFGYQVSNFFALSSRFGTPEEFKELVDEAHGMGIAVVMDIVHSHSVDNEAEGLSRFDGREDLYFYPGDRGRHPAWGSRCFDYGKHETQQFLLSNCKFWLEEYHLDGFRFDGVTSMMYWDHGLGKAFSGYDCYFDGGVDEAAVTYLALANMLIKEVNPDAITIAEDVSGMAGLAAPFEAGGVGFDFRMSMGVADNWIKWIKTQTDEQWSMGEMWWQLTNKRKDEKTISYAECHDQAMVGDKTIAFRLMDKEMYTHMDKNSHSDVIERGLALHKMIRLVTMATAGDGYLNFMGNEFGHPEWIDFPREGNGWSYKYARRQWSLVKADYLRYRPLMLFDKAMVSLARKEFLLSAPPELLVQDEEKKILIFKRINCIFALNFNPVSSFADYGFAAPAGKYTVILDSDDPEFDGFDRVKRGEEHFTVPEKSANGNQTYDDTLYLYLPCRSALVLEKCSDK</sequence>
<dbReference type="InterPro" id="IPR013783">
    <property type="entry name" value="Ig-like_fold"/>
</dbReference>